<keyword evidence="4" id="KW-1185">Reference proteome</keyword>
<dbReference type="Gene3D" id="1.10.1220.10">
    <property type="entry name" value="Met repressor-like"/>
    <property type="match status" value="1"/>
</dbReference>
<reference evidence="3" key="2">
    <citation type="journal article" date="2021" name="Mar. Drugs">
        <title>Genome Reduction and Secondary Metabolism of the Marine Sponge-Associated Cyanobacterium Leptothoe.</title>
        <authorList>
            <person name="Konstantinou D."/>
            <person name="Popin R.V."/>
            <person name="Fewer D.P."/>
            <person name="Sivonen K."/>
            <person name="Gkelis S."/>
        </authorList>
    </citation>
    <scope>NUCLEOTIDE SEQUENCE</scope>
    <source>
        <strain evidence="3">TAU-MAC 1115</strain>
    </source>
</reference>
<evidence type="ECO:0000313" key="4">
    <source>
        <dbReference type="Proteomes" id="UP000717364"/>
    </source>
</evidence>
<proteinExistence type="predicted"/>
<dbReference type="Pfam" id="PF20605">
    <property type="entry name" value="Antitox_RHH"/>
    <property type="match status" value="1"/>
</dbReference>
<protein>
    <recommendedName>
        <fullName evidence="2">Antitoxin-like ribbon-helix-helix domain-containing protein</fullName>
    </recommendedName>
</protein>
<dbReference type="InterPro" id="IPR046765">
    <property type="entry name" value="Antitox_RHH"/>
</dbReference>
<dbReference type="RefSeq" id="WP_215610799.1">
    <property type="nucleotide sequence ID" value="NZ_JADOES010000057.1"/>
</dbReference>
<dbReference type="GO" id="GO:0006355">
    <property type="term" value="P:regulation of DNA-templated transcription"/>
    <property type="evidence" value="ECO:0007669"/>
    <property type="project" value="InterPro"/>
</dbReference>
<dbReference type="Proteomes" id="UP000717364">
    <property type="component" value="Unassembled WGS sequence"/>
</dbReference>
<sequence length="99" mass="10581">MTKKSIADAIKAKVEPPAEKPVTTEAEAPEAKAKTTKKQSSRAGQKHIGGYYPPECLKALKLIAVEDEITLEDVIATAMNQFLSSRGKAPIFPVKSDAG</sequence>
<dbReference type="AlphaFoldDB" id="A0A947DMF1"/>
<feature type="domain" description="Antitoxin-like ribbon-helix-helix" evidence="2">
    <location>
        <begin position="42"/>
        <end position="91"/>
    </location>
</feature>
<evidence type="ECO:0000313" key="3">
    <source>
        <dbReference type="EMBL" id="MBT9317736.1"/>
    </source>
</evidence>
<dbReference type="EMBL" id="JADOES010000057">
    <property type="protein sequence ID" value="MBT9317736.1"/>
    <property type="molecule type" value="Genomic_DNA"/>
</dbReference>
<accession>A0A947DMF1</accession>
<evidence type="ECO:0000256" key="1">
    <source>
        <dbReference type="SAM" id="MobiDB-lite"/>
    </source>
</evidence>
<feature type="region of interest" description="Disordered" evidence="1">
    <location>
        <begin position="1"/>
        <end position="47"/>
    </location>
</feature>
<dbReference type="InterPro" id="IPR013321">
    <property type="entry name" value="Arc_rbn_hlx_hlx"/>
</dbReference>
<gene>
    <name evidence="3" type="ORF">IXB50_20145</name>
</gene>
<evidence type="ECO:0000259" key="2">
    <source>
        <dbReference type="Pfam" id="PF20605"/>
    </source>
</evidence>
<comment type="caution">
    <text evidence="3">The sequence shown here is derived from an EMBL/GenBank/DDBJ whole genome shotgun (WGS) entry which is preliminary data.</text>
</comment>
<organism evidence="3 4">
    <name type="scientific">Leptothoe spongobia TAU-MAC 1115</name>
    <dbReference type="NCBI Taxonomy" id="1967444"/>
    <lineage>
        <taxon>Bacteria</taxon>
        <taxon>Bacillati</taxon>
        <taxon>Cyanobacteriota</taxon>
        <taxon>Cyanophyceae</taxon>
        <taxon>Nodosilineales</taxon>
        <taxon>Cymatolegaceae</taxon>
        <taxon>Leptothoe</taxon>
        <taxon>Leptothoe spongobia</taxon>
    </lineage>
</organism>
<name>A0A947DMF1_9CYAN</name>
<reference evidence="3" key="1">
    <citation type="submission" date="2020-11" db="EMBL/GenBank/DDBJ databases">
        <authorList>
            <person name="Konstantinou D."/>
            <person name="Gkelis S."/>
            <person name="Popin R."/>
            <person name="Fewer D."/>
            <person name="Sivonen K."/>
        </authorList>
    </citation>
    <scope>NUCLEOTIDE SEQUENCE</scope>
    <source>
        <strain evidence="3">TAU-MAC 1115</strain>
    </source>
</reference>